<evidence type="ECO:0000313" key="3">
    <source>
        <dbReference type="EMBL" id="KAF7715450.1"/>
    </source>
</evidence>
<protein>
    <submittedName>
        <fullName evidence="3">Uncharacterized protein</fullName>
    </submittedName>
</protein>
<keyword evidence="4" id="KW-1185">Reference proteome</keyword>
<evidence type="ECO:0000256" key="1">
    <source>
        <dbReference type="SAM" id="MobiDB-lite"/>
    </source>
</evidence>
<keyword evidence="2" id="KW-0732">Signal</keyword>
<dbReference type="OrthoDB" id="3507521at2759"/>
<dbReference type="InterPro" id="IPR045702">
    <property type="entry name" value="DUF6060"/>
</dbReference>
<dbReference type="EMBL" id="WIWV01000059">
    <property type="protein sequence ID" value="KAF7715450.1"/>
    <property type="molecule type" value="Genomic_DNA"/>
</dbReference>
<comment type="caution">
    <text evidence="3">The sequence shown here is derived from an EMBL/GenBank/DDBJ whole genome shotgun (WGS) entry which is preliminary data.</text>
</comment>
<reference evidence="3" key="1">
    <citation type="journal article" date="2020" name="Front. Microbiol.">
        <title>Gene regulatory networks of Penicillium echinulatum 2HH and Penicillium oxalicum 114-2 inferred by a computational biology approach.</title>
        <authorList>
            <person name="Lenz A.R."/>
            <person name="Galan-Vasquez E."/>
            <person name="Balbinot E."/>
            <person name="De Abreu F.P."/>
            <person name="De Oliveira N.S."/>
            <person name="Da Rosa L.O."/>
            <person name="De Avila E Silva S."/>
            <person name="Camassola M."/>
            <person name="Dillon A.J.P."/>
            <person name="Perez-Rueda E."/>
        </authorList>
    </citation>
    <scope>NUCLEOTIDE SEQUENCE</scope>
    <source>
        <strain evidence="3">S1M29</strain>
    </source>
</reference>
<feature type="chain" id="PRO_5035322922" evidence="2">
    <location>
        <begin position="30"/>
        <end position="261"/>
    </location>
</feature>
<feature type="region of interest" description="Disordered" evidence="1">
    <location>
        <begin position="32"/>
        <end position="51"/>
    </location>
</feature>
<gene>
    <name evidence="3" type="ORF">PECM_006861</name>
</gene>
<dbReference type="Pfam" id="PF19535">
    <property type="entry name" value="DUF6060"/>
    <property type="match status" value="1"/>
</dbReference>
<evidence type="ECO:0000256" key="2">
    <source>
        <dbReference type="SAM" id="SignalP"/>
    </source>
</evidence>
<sequence>MLLICPSALLANLLFDVMFLSMLRSPTNCKLRSKQTPLDTPRKTPTLAEYTEGSSKEEGCTIFDWNHEPAMMSAQNLSRIGAAHYCPRYSNETFEGANCTITAYGDQMFTLNDNLTSPYRESWANLVERTLSAENVTMPAPHFNDTIVATVEQTRILQPGQAGYIAFRAATFCYEGALRNCTGKVKEGTIGRFCAPIWSQRRDHTVVSGNYSVVTIDKDQVSSYPDPFKGQSRSGGIWSSEIRGDMLATGLAVSLFAVLLV</sequence>
<name>A0A8J8W0F0_9EURO</name>
<accession>A0A8J8W0F0</accession>
<dbReference type="AlphaFoldDB" id="A0A8J8W0F0"/>
<proteinExistence type="predicted"/>
<organism evidence="3 4">
    <name type="scientific">Penicillium ucsense</name>
    <dbReference type="NCBI Taxonomy" id="2839758"/>
    <lineage>
        <taxon>Eukaryota</taxon>
        <taxon>Fungi</taxon>
        <taxon>Dikarya</taxon>
        <taxon>Ascomycota</taxon>
        <taxon>Pezizomycotina</taxon>
        <taxon>Eurotiomycetes</taxon>
        <taxon>Eurotiomycetidae</taxon>
        <taxon>Eurotiales</taxon>
        <taxon>Aspergillaceae</taxon>
        <taxon>Penicillium</taxon>
    </lineage>
</organism>
<evidence type="ECO:0000313" key="4">
    <source>
        <dbReference type="Proteomes" id="UP000631181"/>
    </source>
</evidence>
<feature type="signal peptide" evidence="2">
    <location>
        <begin position="1"/>
        <end position="29"/>
    </location>
</feature>
<dbReference type="Proteomes" id="UP000631181">
    <property type="component" value="Unassembled WGS sequence"/>
</dbReference>